<dbReference type="InterPro" id="IPR010499">
    <property type="entry name" value="AraC_E-bd"/>
</dbReference>
<dbReference type="Proteomes" id="UP000030665">
    <property type="component" value="Unassembled WGS sequence"/>
</dbReference>
<gene>
    <name evidence="2" type="ORF">TTRE_0000720001</name>
</gene>
<feature type="domain" description="AraC effector-binding" evidence="1">
    <location>
        <begin position="4"/>
        <end position="159"/>
    </location>
</feature>
<reference evidence="2" key="2">
    <citation type="submission" date="2014-03" db="EMBL/GenBank/DDBJ databases">
        <title>The whipworm genome and dual-species transcriptomics of an intimate host-pathogen interaction.</title>
        <authorList>
            <person name="Foth B.J."/>
            <person name="Tsai I.J."/>
            <person name="Reid A.J."/>
            <person name="Bancroft A.J."/>
            <person name="Nichol S."/>
            <person name="Tracey A."/>
            <person name="Holroyd N."/>
            <person name="Cotton J.A."/>
            <person name="Stanley E.J."/>
            <person name="Zarowiecki M."/>
            <person name="Liu J.Z."/>
            <person name="Huckvale T."/>
            <person name="Cooper P.J."/>
            <person name="Grencis R.K."/>
            <person name="Berriman M."/>
        </authorList>
    </citation>
    <scope>NUCLEOTIDE SEQUENCE [LARGE SCALE GENOMIC DNA]</scope>
</reference>
<sequence length="164" mass="18773">MKIKGIDRVDLPTIFVVGKEGHGLAEDGQSWVPLLWDQMNTHFEELVDLLAGQEMKDLQLWGLMSDAEHWLELWQNEGRYLAGVQVPEKAQAPEGWVRWEIPPMSYLTVKASAEKIEEATNLMLGEIFPMENLKLAGAIHEHYLPHFAEGEVELYFPFKTKGKK</sequence>
<name>A0A077ZGD2_TRITR</name>
<dbReference type="SUPFAM" id="SSF55136">
    <property type="entry name" value="Probable bacterial effector-binding domain"/>
    <property type="match status" value="1"/>
</dbReference>
<protein>
    <submittedName>
        <fullName evidence="2">Putative nucleoredoxin 2</fullName>
    </submittedName>
</protein>
<dbReference type="Pfam" id="PF06445">
    <property type="entry name" value="GyrI-like"/>
    <property type="match status" value="1"/>
</dbReference>
<evidence type="ECO:0000313" key="3">
    <source>
        <dbReference type="Proteomes" id="UP000030665"/>
    </source>
</evidence>
<reference evidence="2" key="1">
    <citation type="submission" date="2014-01" db="EMBL/GenBank/DDBJ databases">
        <authorList>
            <person name="Aslett M."/>
        </authorList>
    </citation>
    <scope>NUCLEOTIDE SEQUENCE</scope>
</reference>
<dbReference type="SMART" id="SM00871">
    <property type="entry name" value="AraC_E_bind"/>
    <property type="match status" value="1"/>
</dbReference>
<dbReference type="EMBL" id="HG806438">
    <property type="protein sequence ID" value="CDW58874.1"/>
    <property type="molecule type" value="Genomic_DNA"/>
</dbReference>
<dbReference type="Gene3D" id="3.20.80.10">
    <property type="entry name" value="Regulatory factor, effector binding domain"/>
    <property type="match status" value="1"/>
</dbReference>
<organism evidence="2 3">
    <name type="scientific">Trichuris trichiura</name>
    <name type="common">Whipworm</name>
    <name type="synonym">Trichocephalus trichiurus</name>
    <dbReference type="NCBI Taxonomy" id="36087"/>
    <lineage>
        <taxon>Eukaryota</taxon>
        <taxon>Metazoa</taxon>
        <taxon>Ecdysozoa</taxon>
        <taxon>Nematoda</taxon>
        <taxon>Enoplea</taxon>
        <taxon>Dorylaimia</taxon>
        <taxon>Trichinellida</taxon>
        <taxon>Trichuridae</taxon>
        <taxon>Trichuris</taxon>
    </lineage>
</organism>
<dbReference type="InterPro" id="IPR029442">
    <property type="entry name" value="GyrI-like"/>
</dbReference>
<evidence type="ECO:0000313" key="2">
    <source>
        <dbReference type="EMBL" id="CDW58874.1"/>
    </source>
</evidence>
<evidence type="ECO:0000259" key="1">
    <source>
        <dbReference type="SMART" id="SM00871"/>
    </source>
</evidence>
<dbReference type="AlphaFoldDB" id="A0A077ZGD2"/>
<keyword evidence="3" id="KW-1185">Reference proteome</keyword>
<dbReference type="InterPro" id="IPR011256">
    <property type="entry name" value="Reg_factor_effector_dom_sf"/>
</dbReference>
<accession>A0A077ZGD2</accession>
<proteinExistence type="predicted"/>